<name>A0A9X3D742_9ACTN</name>
<keyword evidence="2" id="KW-1185">Reference proteome</keyword>
<sequence>MSAYLSSPRCGNKVRAYRDHGRVGSGFGAWSGGEKAAVAVLLGDNGLLRELGWASAAAACAAYGWPHPLYIDYAVVDA</sequence>
<organism evidence="1 2">
    <name type="scientific">Gordonia aquimaris</name>
    <dbReference type="NCBI Taxonomy" id="2984863"/>
    <lineage>
        <taxon>Bacteria</taxon>
        <taxon>Bacillati</taxon>
        <taxon>Actinomycetota</taxon>
        <taxon>Actinomycetes</taxon>
        <taxon>Mycobacteriales</taxon>
        <taxon>Gordoniaceae</taxon>
        <taxon>Gordonia</taxon>
    </lineage>
</organism>
<reference evidence="1" key="1">
    <citation type="submission" date="2022-10" db="EMBL/GenBank/DDBJ databases">
        <title>WGS of marine actinomycetes from Thailand.</title>
        <authorList>
            <person name="Thawai C."/>
        </authorList>
    </citation>
    <scope>NUCLEOTIDE SEQUENCE</scope>
    <source>
        <strain evidence="1">SW21</strain>
    </source>
</reference>
<comment type="caution">
    <text evidence="1">The sequence shown here is derived from an EMBL/GenBank/DDBJ whole genome shotgun (WGS) entry which is preliminary data.</text>
</comment>
<dbReference type="AlphaFoldDB" id="A0A9X3D742"/>
<dbReference type="RefSeq" id="WP_240862571.1">
    <property type="nucleotide sequence ID" value="NZ_JAPKFM010000022.1"/>
</dbReference>
<dbReference type="EMBL" id="JAPKFM010000022">
    <property type="protein sequence ID" value="MCX2966100.1"/>
    <property type="molecule type" value="Genomic_DNA"/>
</dbReference>
<evidence type="ECO:0000313" key="1">
    <source>
        <dbReference type="EMBL" id="MCX2966100.1"/>
    </source>
</evidence>
<protein>
    <submittedName>
        <fullName evidence="1">Uncharacterized protein</fullName>
    </submittedName>
</protein>
<evidence type="ECO:0000313" key="2">
    <source>
        <dbReference type="Proteomes" id="UP001143347"/>
    </source>
</evidence>
<accession>A0A9X3D742</accession>
<proteinExistence type="predicted"/>
<gene>
    <name evidence="1" type="ORF">OSB52_18610</name>
</gene>
<dbReference type="Proteomes" id="UP001143347">
    <property type="component" value="Unassembled WGS sequence"/>
</dbReference>